<dbReference type="EMBL" id="GBXM01010022">
    <property type="protein sequence ID" value="JAH98555.1"/>
    <property type="molecule type" value="Transcribed_RNA"/>
</dbReference>
<evidence type="ECO:0000313" key="1">
    <source>
        <dbReference type="EMBL" id="JAH98555.1"/>
    </source>
</evidence>
<reference evidence="1" key="2">
    <citation type="journal article" date="2015" name="Fish Shellfish Immunol.">
        <title>Early steps in the European eel (Anguilla anguilla)-Vibrio vulnificus interaction in the gills: Role of the RtxA13 toxin.</title>
        <authorList>
            <person name="Callol A."/>
            <person name="Pajuelo D."/>
            <person name="Ebbesson L."/>
            <person name="Teles M."/>
            <person name="MacKenzie S."/>
            <person name="Amaro C."/>
        </authorList>
    </citation>
    <scope>NUCLEOTIDE SEQUENCE</scope>
</reference>
<sequence>MCVTCKLL</sequence>
<reference evidence="1" key="1">
    <citation type="submission" date="2014-11" db="EMBL/GenBank/DDBJ databases">
        <authorList>
            <person name="Amaro Gonzalez C."/>
        </authorList>
    </citation>
    <scope>NUCLEOTIDE SEQUENCE</scope>
</reference>
<accession>A0A0E9X9M9</accession>
<protein>
    <submittedName>
        <fullName evidence="1">Uncharacterized protein</fullName>
    </submittedName>
</protein>
<proteinExistence type="predicted"/>
<organism evidence="1">
    <name type="scientific">Anguilla anguilla</name>
    <name type="common">European freshwater eel</name>
    <name type="synonym">Muraena anguilla</name>
    <dbReference type="NCBI Taxonomy" id="7936"/>
    <lineage>
        <taxon>Eukaryota</taxon>
        <taxon>Metazoa</taxon>
        <taxon>Chordata</taxon>
        <taxon>Craniata</taxon>
        <taxon>Vertebrata</taxon>
        <taxon>Euteleostomi</taxon>
        <taxon>Actinopterygii</taxon>
        <taxon>Neopterygii</taxon>
        <taxon>Teleostei</taxon>
        <taxon>Anguilliformes</taxon>
        <taxon>Anguillidae</taxon>
        <taxon>Anguilla</taxon>
    </lineage>
</organism>
<name>A0A0E9X9M9_ANGAN</name>